<dbReference type="InterPro" id="IPR023549">
    <property type="entry name" value="Subtilisin_inhibitor"/>
</dbReference>
<organism evidence="11 12">
    <name type="scientific">Streptomyces daliensis</name>
    <dbReference type="NCBI Taxonomy" id="299421"/>
    <lineage>
        <taxon>Bacteria</taxon>
        <taxon>Bacillati</taxon>
        <taxon>Actinomycetota</taxon>
        <taxon>Actinomycetes</taxon>
        <taxon>Kitasatosporales</taxon>
        <taxon>Streptomycetaceae</taxon>
        <taxon>Streptomyces</taxon>
    </lineage>
</organism>
<dbReference type="GO" id="GO:0005576">
    <property type="term" value="C:extracellular region"/>
    <property type="evidence" value="ECO:0007669"/>
    <property type="project" value="UniProtKB-SubCell"/>
</dbReference>
<feature type="disulfide bond" evidence="8">
    <location>
        <begin position="123"/>
        <end position="153"/>
    </location>
</feature>
<evidence type="ECO:0000256" key="7">
    <source>
        <dbReference type="ARBA" id="ARBA00023157"/>
    </source>
</evidence>
<evidence type="ECO:0000259" key="10">
    <source>
        <dbReference type="Pfam" id="PF00720"/>
    </source>
</evidence>
<dbReference type="GO" id="GO:0004867">
    <property type="term" value="F:serine-type endopeptidase inhibitor activity"/>
    <property type="evidence" value="ECO:0007669"/>
    <property type="project" value="UniProtKB-UniRule"/>
</dbReference>
<feature type="signal peptide" evidence="8">
    <location>
        <begin position="1"/>
        <end position="39"/>
    </location>
</feature>
<keyword evidence="5 8" id="KW-0646">Protease inhibitor</keyword>
<evidence type="ECO:0000256" key="3">
    <source>
        <dbReference type="ARBA" id="ARBA00011738"/>
    </source>
</evidence>
<evidence type="ECO:0000256" key="9">
    <source>
        <dbReference type="RuleBase" id="RU003471"/>
    </source>
</evidence>
<sequence precursor="true">MHDMRNTHRGTRNRRRLGGAVLALLVAASFGPLSGTALAAPAPSVTPAPSEPPAATSLFAPSALTLTVARGERAETTVPLRAVTLSCRPTATGTHPAPAAACGQLRAAQGDFDALPGRGRSVCTKIYDPVVVTAEGVWEGERVRYERTYANSCVLRSEGMSVFSF</sequence>
<evidence type="ECO:0000256" key="4">
    <source>
        <dbReference type="ARBA" id="ARBA00022525"/>
    </source>
</evidence>
<name>A0A8T4IUT6_9ACTN</name>
<reference evidence="11" key="1">
    <citation type="submission" date="2021-04" db="EMBL/GenBank/DDBJ databases">
        <title>Sequencing of actinobacteria type strains.</title>
        <authorList>
            <person name="Nguyen G.-S."/>
            <person name="Wentzel A."/>
        </authorList>
    </citation>
    <scope>NUCLEOTIDE SEQUENCE</scope>
    <source>
        <strain evidence="11">DSM 42095</strain>
    </source>
</reference>
<dbReference type="Proteomes" id="UP000675554">
    <property type="component" value="Unassembled WGS sequence"/>
</dbReference>
<comment type="similarity">
    <text evidence="2 8 9">Belongs to the protease inhibitor I16 (SSI) family.</text>
</comment>
<keyword evidence="4 8" id="KW-0964">Secreted</keyword>
<dbReference type="Gene3D" id="3.30.350.10">
    <property type="entry name" value="Subtilisin inhibitor-like"/>
    <property type="match status" value="1"/>
</dbReference>
<keyword evidence="8" id="KW-0732">Signal</keyword>
<evidence type="ECO:0000256" key="8">
    <source>
        <dbReference type="HAMAP-Rule" id="MF_00778"/>
    </source>
</evidence>
<keyword evidence="7 8" id="KW-1015">Disulfide bond</keyword>
<keyword evidence="6 8" id="KW-0722">Serine protease inhibitor</keyword>
<comment type="subunit">
    <text evidence="3 8">Homodimer.</text>
</comment>
<protein>
    <recommendedName>
        <fullName evidence="8">Probable subtilase-type protease inhibitor</fullName>
    </recommendedName>
</protein>
<evidence type="ECO:0000313" key="11">
    <source>
        <dbReference type="EMBL" id="MBR7675919.1"/>
    </source>
</evidence>
<evidence type="ECO:0000313" key="12">
    <source>
        <dbReference type="Proteomes" id="UP000675554"/>
    </source>
</evidence>
<proteinExistence type="inferred from homology"/>
<feature type="disulfide bond" evidence="8">
    <location>
        <begin position="87"/>
        <end position="102"/>
    </location>
</feature>
<accession>A0A8T4IUT6</accession>
<evidence type="ECO:0000256" key="1">
    <source>
        <dbReference type="ARBA" id="ARBA00004613"/>
    </source>
</evidence>
<keyword evidence="12" id="KW-1185">Reference proteome</keyword>
<feature type="chain" id="PRO_5035979181" description="Probable subtilase-type protease inhibitor" evidence="8">
    <location>
        <begin position="40"/>
        <end position="165"/>
    </location>
</feature>
<feature type="site" description="Reactive bond" evidence="8">
    <location>
        <begin position="125"/>
        <end position="126"/>
    </location>
</feature>
<dbReference type="Pfam" id="PF00720">
    <property type="entry name" value="SSI"/>
    <property type="match status" value="1"/>
</dbReference>
<evidence type="ECO:0000256" key="6">
    <source>
        <dbReference type="ARBA" id="ARBA00022900"/>
    </source>
</evidence>
<dbReference type="AlphaFoldDB" id="A0A8T4IUT6"/>
<dbReference type="SUPFAM" id="SSF55399">
    <property type="entry name" value="Subtilisin inhibitor"/>
    <property type="match status" value="1"/>
</dbReference>
<dbReference type="InterPro" id="IPR000691">
    <property type="entry name" value="Prot_inh_I16_SSI"/>
</dbReference>
<comment type="subcellular location">
    <subcellularLocation>
        <location evidence="1 8">Secreted</location>
    </subcellularLocation>
</comment>
<comment type="function">
    <text evidence="8">Strong inhibitor of bacterial serine proteases such as subtilisin.</text>
</comment>
<evidence type="ECO:0000256" key="2">
    <source>
        <dbReference type="ARBA" id="ARBA00010472"/>
    </source>
</evidence>
<evidence type="ECO:0000256" key="5">
    <source>
        <dbReference type="ARBA" id="ARBA00022690"/>
    </source>
</evidence>
<dbReference type="EMBL" id="JAGSMN010000553">
    <property type="protein sequence ID" value="MBR7675919.1"/>
    <property type="molecule type" value="Genomic_DNA"/>
</dbReference>
<dbReference type="PRINTS" id="PR00294">
    <property type="entry name" value="SSBTLNINHBTR"/>
</dbReference>
<comment type="caution">
    <text evidence="11">The sequence shown here is derived from an EMBL/GenBank/DDBJ whole genome shotgun (WGS) entry which is preliminary data.</text>
</comment>
<feature type="domain" description="Subtilisin inhibitor" evidence="10">
    <location>
        <begin position="60"/>
        <end position="151"/>
    </location>
</feature>
<dbReference type="InterPro" id="IPR036819">
    <property type="entry name" value="Subtilisin_inhibitor-like_sf"/>
</dbReference>
<gene>
    <name evidence="8" type="primary">sti</name>
    <name evidence="11" type="ORF">KDA82_23470</name>
</gene>
<dbReference type="HAMAP" id="MF_00778">
    <property type="entry name" value="SSI"/>
    <property type="match status" value="1"/>
</dbReference>